<dbReference type="SUPFAM" id="SSF144020">
    <property type="entry name" value="FdhE-like"/>
    <property type="match status" value="1"/>
</dbReference>
<reference evidence="2" key="1">
    <citation type="submission" date="2012-02" db="EMBL/GenBank/DDBJ databases">
        <title>The complete genome of Solitalea canadensis DSM 3403.</title>
        <authorList>
            <consortium name="US DOE Joint Genome Institute (JGI-PGF)"/>
            <person name="Lucas S."/>
            <person name="Copeland A."/>
            <person name="Lapidus A."/>
            <person name="Glavina del Rio T."/>
            <person name="Dalin E."/>
            <person name="Tice H."/>
            <person name="Bruce D."/>
            <person name="Goodwin L."/>
            <person name="Pitluck S."/>
            <person name="Peters L."/>
            <person name="Ovchinnikova G."/>
            <person name="Lu M."/>
            <person name="Kyrpides N."/>
            <person name="Mavromatis K."/>
            <person name="Ivanova N."/>
            <person name="Brettin T."/>
            <person name="Detter J.C."/>
            <person name="Han C."/>
            <person name="Larimer F."/>
            <person name="Land M."/>
            <person name="Hauser L."/>
            <person name="Markowitz V."/>
            <person name="Cheng J.-F."/>
            <person name="Hugenholtz P."/>
            <person name="Woyke T."/>
            <person name="Wu D."/>
            <person name="Spring S."/>
            <person name="Schroeder M."/>
            <person name="Kopitz M."/>
            <person name="Brambilla E."/>
            <person name="Klenk H.-P."/>
            <person name="Eisen J.A."/>
        </authorList>
    </citation>
    <scope>NUCLEOTIDE SEQUENCE</scope>
    <source>
        <strain evidence="2">DSM 3403</strain>
    </source>
</reference>
<protein>
    <recommendedName>
        <fullName evidence="1">Putative zinc-ribbon domain-containing protein</fullName>
    </recommendedName>
</protein>
<dbReference type="KEGG" id="scn:Solca_3880"/>
<accession>H8KLJ0</accession>
<dbReference type="InterPro" id="IPR024064">
    <property type="entry name" value="FdhE-like_sf"/>
</dbReference>
<dbReference type="RefSeq" id="WP_014682100.1">
    <property type="nucleotide sequence ID" value="NC_017770.1"/>
</dbReference>
<dbReference type="OrthoDB" id="275225at2"/>
<organism evidence="2 3">
    <name type="scientific">Solitalea canadensis (strain ATCC 29591 / DSM 3403 / JCM 21819 / LMG 8368 / NBRC 15130 / NCIMB 12057 / USAM 9D)</name>
    <name type="common">Flexibacter canadensis</name>
    <dbReference type="NCBI Taxonomy" id="929556"/>
    <lineage>
        <taxon>Bacteria</taxon>
        <taxon>Pseudomonadati</taxon>
        <taxon>Bacteroidota</taxon>
        <taxon>Sphingobacteriia</taxon>
        <taxon>Sphingobacteriales</taxon>
        <taxon>Sphingobacteriaceae</taxon>
        <taxon>Solitalea</taxon>
    </lineage>
</organism>
<evidence type="ECO:0000313" key="2">
    <source>
        <dbReference type="EMBL" id="AFD08877.1"/>
    </source>
</evidence>
<keyword evidence="3" id="KW-1185">Reference proteome</keyword>
<feature type="domain" description="Putative zinc-ribbon" evidence="1">
    <location>
        <begin position="91"/>
        <end position="115"/>
    </location>
</feature>
<dbReference type="InterPro" id="IPR059113">
    <property type="entry name" value="Znf_ribbon"/>
</dbReference>
<evidence type="ECO:0000259" key="1">
    <source>
        <dbReference type="Pfam" id="PF13248"/>
    </source>
</evidence>
<dbReference type="HOGENOM" id="CLU_2083304_0_0_10"/>
<dbReference type="Pfam" id="PF13248">
    <property type="entry name" value="Zn_ribbon_3"/>
    <property type="match status" value="1"/>
</dbReference>
<dbReference type="STRING" id="929556.Solca_3880"/>
<proteinExistence type="predicted"/>
<evidence type="ECO:0000313" key="3">
    <source>
        <dbReference type="Proteomes" id="UP000007590"/>
    </source>
</evidence>
<dbReference type="EMBL" id="CP003349">
    <property type="protein sequence ID" value="AFD08877.1"/>
    <property type="molecule type" value="Genomic_DNA"/>
</dbReference>
<dbReference type="Proteomes" id="UP000007590">
    <property type="component" value="Chromosome"/>
</dbReference>
<dbReference type="eggNOG" id="ENOG5032TFY">
    <property type="taxonomic scope" value="Bacteria"/>
</dbReference>
<name>H8KLJ0_SOLCM</name>
<dbReference type="AlphaFoldDB" id="H8KLJ0"/>
<sequence length="117" mass="14028">MDKESVRYIINHYSKWMLPEEREALRHMHSYLKHDFTNPELNLASLEKVYKKVGWLSEKESVLALLKDGPENFELRMAIRIFNEHKNEIFMNNCPNCGKLPRTPLAKQCRYCGYDWH</sequence>
<gene>
    <name evidence="2" type="ordered locus">Solca_3880</name>
</gene>